<protein>
    <recommendedName>
        <fullName evidence="3">Ankyrin repeat protein</fullName>
    </recommendedName>
</protein>
<dbReference type="Proteomes" id="UP000091967">
    <property type="component" value="Unassembled WGS sequence"/>
</dbReference>
<evidence type="ECO:0000313" key="1">
    <source>
        <dbReference type="EMBL" id="OBS18237.1"/>
    </source>
</evidence>
<comment type="caution">
    <text evidence="1">The sequence shown here is derived from an EMBL/GenBank/DDBJ whole genome shotgun (WGS) entry which is preliminary data.</text>
</comment>
<organism evidence="1 2">
    <name type="scientific">Fusarium poae</name>
    <dbReference type="NCBI Taxonomy" id="36050"/>
    <lineage>
        <taxon>Eukaryota</taxon>
        <taxon>Fungi</taxon>
        <taxon>Dikarya</taxon>
        <taxon>Ascomycota</taxon>
        <taxon>Pezizomycotina</taxon>
        <taxon>Sordariomycetes</taxon>
        <taxon>Hypocreomycetidae</taxon>
        <taxon>Hypocreales</taxon>
        <taxon>Nectriaceae</taxon>
        <taxon>Fusarium</taxon>
    </lineage>
</organism>
<dbReference type="Gene3D" id="1.25.40.20">
    <property type="entry name" value="Ankyrin repeat-containing domain"/>
    <property type="match status" value="1"/>
</dbReference>
<dbReference type="AlphaFoldDB" id="A0A1B8ACN8"/>
<accession>A0A1B8ACN8</accession>
<proteinExistence type="predicted"/>
<dbReference type="SUPFAM" id="SSF140860">
    <property type="entry name" value="Pseudo ankyrin repeat-like"/>
    <property type="match status" value="1"/>
</dbReference>
<evidence type="ECO:0008006" key="3">
    <source>
        <dbReference type="Google" id="ProtNLM"/>
    </source>
</evidence>
<dbReference type="EMBL" id="LYXU01000004">
    <property type="protein sequence ID" value="OBS18237.1"/>
    <property type="molecule type" value="Genomic_DNA"/>
</dbReference>
<dbReference type="InterPro" id="IPR036770">
    <property type="entry name" value="Ankyrin_rpt-contain_sf"/>
</dbReference>
<dbReference type="STRING" id="36050.A0A1B8ACN8"/>
<reference evidence="1 2" key="1">
    <citation type="submission" date="2016-06" db="EMBL/GenBank/DDBJ databases">
        <title>Living apart together: crosstalk between the core and supernumerary genomes in a fungal plant pathogen.</title>
        <authorList>
            <person name="Vanheule A."/>
            <person name="Audenaert K."/>
            <person name="Warris S."/>
            <person name="Van De Geest H."/>
            <person name="Schijlen E."/>
            <person name="Hofte M."/>
            <person name="De Saeger S."/>
            <person name="Haesaert G."/>
            <person name="Waalwijk C."/>
            <person name="Van Der Lee T."/>
        </authorList>
    </citation>
    <scope>NUCLEOTIDE SEQUENCE [LARGE SCALE GENOMIC DNA]</scope>
    <source>
        <strain evidence="1 2">2516</strain>
    </source>
</reference>
<sequence length="581" mass="65864">MSSLDYDNVVSGSDSDNNHLGSSLVLRETFGDSASQNNPIFIPELSNMIIETLGERTIGSPIYLNKKSLANLAATCRYFAATIEPFLYALDIKDRQLKGLKYASRRPDDLAVSILSKYPEELVKSCIDRELDVPIPQDYPQNLEDPQGLQVQVEESGSYTLLHLAAFHNMHHTIIKLHQLGAQWRYCRNVRALLSHEERANFATAFPAFQSMFRNVSWAPNLASLLKKDEDTCELLAKYWPESYPFVGKFIHPNGRLPGSRVDEYTLTLVHLYLLRVPSNDMSRLVTETLKNYPKLFDFPATEHQYSIYHLAVRVQNRTFLSNAWSGVNDGVPYFVDNRGYNPLHIAIIESLKGTTGRNPRSQDEAGQVLQFLLDRRMNPMMPQTKAPYKTPLLMVAKIAILDWTGQNNAIKKNIEAIASAEKRLAAAWGFEPTVFSMNRFDSNGNTVLRYIAKAIVNYHTAGGSRPLENLFVKLITNFGADINLDVNFAPTPYDRPYVHSIKWIADHSTKRNRFKKLVNDFGGRLHAAEVARTYAPTTATVDFPVDELHLPYLPHNHPYILSSPFNRAFIRRSPSEEARS</sequence>
<gene>
    <name evidence="1" type="ORF">FPOA_09964</name>
</gene>
<dbReference type="OMA" id="QHRVIRK"/>
<evidence type="ECO:0000313" key="2">
    <source>
        <dbReference type="Proteomes" id="UP000091967"/>
    </source>
</evidence>
<keyword evidence="2" id="KW-1185">Reference proteome</keyword>
<name>A0A1B8ACN8_FUSPO</name>